<evidence type="ECO:0000256" key="5">
    <source>
        <dbReference type="ARBA" id="ARBA00022692"/>
    </source>
</evidence>
<organism evidence="9 10">
    <name type="scientific">Cohnella candidum</name>
    <dbReference type="NCBI Taxonomy" id="2674991"/>
    <lineage>
        <taxon>Bacteria</taxon>
        <taxon>Bacillati</taxon>
        <taxon>Bacillota</taxon>
        <taxon>Bacilli</taxon>
        <taxon>Bacillales</taxon>
        <taxon>Paenibacillaceae</taxon>
        <taxon>Cohnella</taxon>
    </lineage>
</organism>
<dbReference type="PANTHER" id="PTHR34975">
    <property type="entry name" value="SPORE GERMINATION PROTEIN A2"/>
    <property type="match status" value="1"/>
</dbReference>
<dbReference type="Proteomes" id="UP000269097">
    <property type="component" value="Chromosome"/>
</dbReference>
<accession>A0A3G3JVP1</accession>
<dbReference type="PANTHER" id="PTHR34975:SF2">
    <property type="entry name" value="SPORE GERMINATION PROTEIN A2"/>
    <property type="match status" value="1"/>
</dbReference>
<reference evidence="9 10" key="1">
    <citation type="submission" date="2018-10" db="EMBL/GenBank/DDBJ databases">
        <title>Genome Sequence of Cohnella sp.</title>
        <authorList>
            <person name="Srinivasan S."/>
            <person name="Kim M.K."/>
        </authorList>
    </citation>
    <scope>NUCLEOTIDE SEQUENCE [LARGE SCALE GENOMIC DNA]</scope>
    <source>
        <strain evidence="9 10">18JY8-7</strain>
    </source>
</reference>
<name>A0A3G3JVP1_9BACL</name>
<protein>
    <submittedName>
        <fullName evidence="9">Spore gernimation protein</fullName>
    </submittedName>
</protein>
<sequence length="370" mass="40985">MNPIPRVHSFCMMFVFLLATAIIFGTPKLVPDVWLVELLAAVPALLLFFLQSLLVSTDRPKGLYEQFTETWGGRPGQAFVLLYAVYFLYIATRNVRDLLEFVMTTLLRTTPPQFAVALFVLLVAYAASGTLRSTGRLSVIILTAILVFFFALIVLLMISKSLELQRLLPFLSEGFLPVAKEAATKTLWFPYGELVVFLVFAHRIGGRTRFRKIGFAAMGSAVIVLTLSDLLQTMTLGMEFQKYSAFGLLDTARVINVEDFITRLDAVVAMIILFGVLVKCAVFLHAGVLGISTVFRGKDQSYKLPLALLIGALSVLVSENAAEHVEEGLTEVVYWLHIPMQFVLPLITVLVMKMRTGIGGKPRESNEPLG</sequence>
<comment type="subcellular location">
    <subcellularLocation>
        <location evidence="1">Membrane</location>
        <topology evidence="1">Multi-pass membrane protein</topology>
    </subcellularLocation>
</comment>
<dbReference type="GO" id="GO:0016020">
    <property type="term" value="C:membrane"/>
    <property type="evidence" value="ECO:0007669"/>
    <property type="project" value="UniProtKB-SubCell"/>
</dbReference>
<evidence type="ECO:0000256" key="4">
    <source>
        <dbReference type="ARBA" id="ARBA00022544"/>
    </source>
</evidence>
<dbReference type="EMBL" id="CP033433">
    <property type="protein sequence ID" value="AYQ72296.1"/>
    <property type="molecule type" value="Genomic_DNA"/>
</dbReference>
<dbReference type="GO" id="GO:0009847">
    <property type="term" value="P:spore germination"/>
    <property type="evidence" value="ECO:0007669"/>
    <property type="project" value="InterPro"/>
</dbReference>
<evidence type="ECO:0000256" key="8">
    <source>
        <dbReference type="SAM" id="Phobius"/>
    </source>
</evidence>
<comment type="similarity">
    <text evidence="2">Belongs to the amino acid-polyamine-organocation (APC) superfamily. Spore germination protein (SGP) (TC 2.A.3.9) family.</text>
</comment>
<feature type="transmembrane region" description="Helical" evidence="8">
    <location>
        <begin position="304"/>
        <end position="322"/>
    </location>
</feature>
<evidence type="ECO:0000256" key="2">
    <source>
        <dbReference type="ARBA" id="ARBA00007998"/>
    </source>
</evidence>
<keyword evidence="10" id="KW-1185">Reference proteome</keyword>
<feature type="transmembrane region" description="Helical" evidence="8">
    <location>
        <begin position="213"/>
        <end position="231"/>
    </location>
</feature>
<evidence type="ECO:0000256" key="6">
    <source>
        <dbReference type="ARBA" id="ARBA00022989"/>
    </source>
</evidence>
<evidence type="ECO:0000256" key="3">
    <source>
        <dbReference type="ARBA" id="ARBA00022448"/>
    </source>
</evidence>
<feature type="transmembrane region" description="Helical" evidence="8">
    <location>
        <begin position="76"/>
        <end position="92"/>
    </location>
</feature>
<keyword evidence="6 8" id="KW-1133">Transmembrane helix</keyword>
<evidence type="ECO:0000256" key="1">
    <source>
        <dbReference type="ARBA" id="ARBA00004141"/>
    </source>
</evidence>
<gene>
    <name evidence="9" type="ORF">EAV92_06770</name>
</gene>
<keyword evidence="4" id="KW-0309">Germination</keyword>
<feature type="transmembrane region" description="Helical" evidence="8">
    <location>
        <begin position="33"/>
        <end position="55"/>
    </location>
</feature>
<proteinExistence type="inferred from homology"/>
<dbReference type="NCBIfam" id="TIGR00912">
    <property type="entry name" value="2A0309"/>
    <property type="match status" value="1"/>
</dbReference>
<evidence type="ECO:0000313" key="10">
    <source>
        <dbReference type="Proteomes" id="UP000269097"/>
    </source>
</evidence>
<feature type="transmembrane region" description="Helical" evidence="8">
    <location>
        <begin position="7"/>
        <end position="27"/>
    </location>
</feature>
<dbReference type="InterPro" id="IPR004761">
    <property type="entry name" value="Spore_GerAB"/>
</dbReference>
<dbReference type="Pfam" id="PF03845">
    <property type="entry name" value="Spore_permease"/>
    <property type="match status" value="1"/>
</dbReference>
<dbReference type="AlphaFoldDB" id="A0A3G3JVP1"/>
<feature type="transmembrane region" description="Helical" evidence="8">
    <location>
        <begin position="266"/>
        <end position="292"/>
    </location>
</feature>
<feature type="transmembrane region" description="Helical" evidence="8">
    <location>
        <begin position="112"/>
        <end position="131"/>
    </location>
</feature>
<dbReference type="RefSeq" id="WP_123040356.1">
    <property type="nucleotide sequence ID" value="NZ_CP033433.1"/>
</dbReference>
<dbReference type="KEGG" id="coh:EAV92_06770"/>
<keyword evidence="7 8" id="KW-0472">Membrane</keyword>
<keyword evidence="3" id="KW-0813">Transport</keyword>
<evidence type="ECO:0000313" key="9">
    <source>
        <dbReference type="EMBL" id="AYQ72296.1"/>
    </source>
</evidence>
<feature type="transmembrane region" description="Helical" evidence="8">
    <location>
        <begin position="138"/>
        <end position="162"/>
    </location>
</feature>
<feature type="transmembrane region" description="Helical" evidence="8">
    <location>
        <begin position="334"/>
        <end position="352"/>
    </location>
</feature>
<keyword evidence="5 8" id="KW-0812">Transmembrane</keyword>
<evidence type="ECO:0000256" key="7">
    <source>
        <dbReference type="ARBA" id="ARBA00023136"/>
    </source>
</evidence>